<reference evidence="2" key="1">
    <citation type="submission" date="2022-10" db="EMBL/GenBank/DDBJ databases">
        <title>Chryseobacterium sp. nov., a novel bacterial species.</title>
        <authorList>
            <person name="Cao Y."/>
        </authorList>
    </citation>
    <scope>NUCLEOTIDE SEQUENCE</scope>
    <source>
        <strain evidence="2">CCTCC AB2015118</strain>
    </source>
</reference>
<comment type="caution">
    <text evidence="2">The sequence shown here is derived from an EMBL/GenBank/DDBJ whole genome shotgun (WGS) entry which is preliminary data.</text>
</comment>
<organism evidence="2 3">
    <name type="scientific">Chryseobacterium formosus</name>
    <dbReference type="NCBI Taxonomy" id="1537363"/>
    <lineage>
        <taxon>Bacteria</taxon>
        <taxon>Pseudomonadati</taxon>
        <taxon>Bacteroidota</taxon>
        <taxon>Flavobacteriia</taxon>
        <taxon>Flavobacteriales</taxon>
        <taxon>Weeksellaceae</taxon>
        <taxon>Chryseobacterium group</taxon>
        <taxon>Chryseobacterium</taxon>
    </lineage>
</organism>
<dbReference type="InterPro" id="IPR014710">
    <property type="entry name" value="RmlC-like_jellyroll"/>
</dbReference>
<evidence type="ECO:0000313" key="3">
    <source>
        <dbReference type="Proteomes" id="UP001073122"/>
    </source>
</evidence>
<sequence length="190" mass="22996">METFKAHLDKFITINDEEFASVLSFFKVVEVKKKHILMNDGEICHSMYFVVKGCLRKFFVNEKGVERTTEFAIENWWMTDTFAYERQIKSNFCIQSVEKSVILEINLQTQEELLKKHPVMERYFRMIYQRAYAASERRIRYLYELSREELYVHFSTLYPWFIQRIPQYLIASFLGFTPEYLSEIRAKLRS</sequence>
<name>A0ABT3XUS5_9FLAO</name>
<dbReference type="CDD" id="cd00038">
    <property type="entry name" value="CAP_ED"/>
    <property type="match status" value="1"/>
</dbReference>
<dbReference type="InterPro" id="IPR000595">
    <property type="entry name" value="cNMP-bd_dom"/>
</dbReference>
<evidence type="ECO:0000313" key="2">
    <source>
        <dbReference type="EMBL" id="MCX8525421.1"/>
    </source>
</evidence>
<accession>A0ABT3XUS5</accession>
<keyword evidence="3" id="KW-1185">Reference proteome</keyword>
<proteinExistence type="predicted"/>
<gene>
    <name evidence="2" type="ORF">OF897_16015</name>
</gene>
<dbReference type="Gene3D" id="2.60.120.10">
    <property type="entry name" value="Jelly Rolls"/>
    <property type="match status" value="1"/>
</dbReference>
<feature type="domain" description="Cyclic nucleotide-binding" evidence="1">
    <location>
        <begin position="29"/>
        <end position="117"/>
    </location>
</feature>
<evidence type="ECO:0000259" key="1">
    <source>
        <dbReference type="Pfam" id="PF00027"/>
    </source>
</evidence>
<protein>
    <submittedName>
        <fullName evidence="2">Crp/Fnr family transcriptional regulator</fullName>
    </submittedName>
</protein>
<dbReference type="Pfam" id="PF00027">
    <property type="entry name" value="cNMP_binding"/>
    <property type="match status" value="1"/>
</dbReference>
<dbReference type="EMBL" id="JAOVZW010000019">
    <property type="protein sequence ID" value="MCX8525421.1"/>
    <property type="molecule type" value="Genomic_DNA"/>
</dbReference>
<dbReference type="RefSeq" id="WP_267266680.1">
    <property type="nucleotide sequence ID" value="NZ_JAOVZW010000019.1"/>
</dbReference>
<dbReference type="Proteomes" id="UP001073122">
    <property type="component" value="Unassembled WGS sequence"/>
</dbReference>
<dbReference type="InterPro" id="IPR018490">
    <property type="entry name" value="cNMP-bd_dom_sf"/>
</dbReference>
<dbReference type="SUPFAM" id="SSF51206">
    <property type="entry name" value="cAMP-binding domain-like"/>
    <property type="match status" value="1"/>
</dbReference>